<dbReference type="InterPro" id="IPR015919">
    <property type="entry name" value="Cadherin-like_sf"/>
</dbReference>
<keyword evidence="2" id="KW-0677">Repeat</keyword>
<feature type="domain" description="Cadherin" evidence="8">
    <location>
        <begin position="1148"/>
        <end position="1241"/>
    </location>
</feature>
<keyword evidence="6" id="KW-0812">Transmembrane</keyword>
<dbReference type="InterPro" id="IPR002126">
    <property type="entry name" value="Cadherin-like_dom"/>
</dbReference>
<evidence type="ECO:0000256" key="5">
    <source>
        <dbReference type="PROSITE-ProRule" id="PRU00043"/>
    </source>
</evidence>
<sequence>MMEVKYLAALLLLALVASVKTQVVDHCAFMVAIPRPPTPELPEFDFDGLSWEDRQLLPPPVREEVCMGLYQRQLNVGQQIIYMEEEIEGDVIIAKLNYQGNATPTIGVPLIQGYFDMLGAEIRRIPELDNYWYLVITQRQDYETQMMQLYQFMIRIPGETVQAGVTLVIVNIDDNPPIIHALEPCVVPELGDARLTECVYEVTDRDGEISTRFMTFEVLSDRNDNEIFYMKGEYNSADWQTMSMTVGITRPLNFETKRLHSFTVVAKDSLPNNDTVSMLVRVENVEHRPPRWVEIFAVQQFDEKTKQNFVVRAIDADIEIDKRIDYYLITDPEDDFFSIEPNYDELGGATLFVAPIDRDKLERELFRLTIVAHKYDNMSLATEANVIIIVNDINDQRPKPLRKEYHIEIEEETPVTLNFGPDFGFHDRDLGENARYTVELRDVSPPGAASAFAVSPDEGYQRQTFIMSTINHAMLDYEVPEFQNIVLELVATDKNNSEFVGVARLYIDLINWNDELPIFGETAYSVSFNETVEKDFFVGTVLATDRDIDDTVVHSLMGNAGDLLRIDEESGNIYVKIDDAFDYHRQNILFVQVRADDTLITLDRGTHTTTTQLVIHLEDVNNTPPTLRLPRASPSVEENVPEGYVVEDNLRATDPDTTAHLVFEINWDESWATKQGRPTHVDEYYGCVAIKTEYVDGNTGSAIGIIEVRQIRPDVTIDFEEFEVLYLSIRVRDINTVYGDEDDEAIFTVNIIDMNDNPPIFSEGSLEQSMRVREMSATGTVIGSLLATDIDGPLYNNVHYSIKPINETPDGLVKIDLISGQLTVDADEAIDADVPPRYHLYYEVTASDRCLEEECPPDCNHFNTTGYIAIEIIDTNNKFPEERTDLFRTVVPVWENETSGYEIEQIFASDLDRDELYHQVRYQINYAWNPRLRAFFDIDLDTGMLFVNYTTDEVLDRDRGEPTHTIFISLIDNFFTAGDGRRNQSTTIVEIVLLDVNDNAPELPEGLSWSISEAIPEGELVGDIVFAPDIDEPGTENSRVGYSVLNMTTDRDIILPILFDTYLIEHDEGNRARLRTTQALRGYWGDHMIHIKAFDHGVEPMHSDMWYPVEIRPYNFHDPVFVFPRPGATIRFARERAMANNLLITADGNVLERLSATDEDGLHAGRVTFSIFGDASAIEHFTITNDGENSATLLLSKVPDDNVMEFQITIRATDGGTEPHSRHTDSTIRALFVTTLGEPIFNQESITVPFTEGPIGLEESHQLPLAKDPKNYGCTDDCNDIFYRIAGGTTSEYFHLDPVSNRLTLARELDQEQSRTHTIVIATSNSPTASGTPLDGTTLTVTVNVIEENPRPIFERKLYTAGISVLDTIQRELLTVQARHSLGDTITYAIDMDSMEMGSSLNAVAGSAFLLHPSTGVLTLNMQPTANMHGMFQFDVTATDTANGTGRAQVQIFLISSQNRVVFVFDNSLDEVVKYSDFITDIFSAAFEMTCNIDQVLPASDDQGIATDDKTEVRAHFIRDNVPVPADEIEPLGRDTQLLHQIQLWLNEHSLVLQDLSTGPGSVADNTAQITVYVLAALSALLAFLCIVILITFICKTRALNRRMKAMSLTKFGSVDSGLNRMGITPGTNKHTAEGSNPIYNETLKAPDFDALSDASNDSDLIGIEDLPQFGNDFFPPGDNNSLQGIMGDQDTVSTHRNNFGFKTSPFSPEFTNKNFGR</sequence>
<feature type="transmembrane region" description="Helical" evidence="6">
    <location>
        <begin position="1572"/>
        <end position="1595"/>
    </location>
</feature>
<feature type="domain" description="Cadherin" evidence="8">
    <location>
        <begin position="1266"/>
        <end position="1354"/>
    </location>
</feature>
<dbReference type="GO" id="GO:0005509">
    <property type="term" value="F:calcium ion binding"/>
    <property type="evidence" value="ECO:0007669"/>
    <property type="project" value="UniProtKB-UniRule"/>
</dbReference>
<evidence type="ECO:0000256" key="3">
    <source>
        <dbReference type="ARBA" id="ARBA00022837"/>
    </source>
</evidence>
<dbReference type="GO" id="GO:0045296">
    <property type="term" value="F:cadherin binding"/>
    <property type="evidence" value="ECO:0007669"/>
    <property type="project" value="TreeGrafter"/>
</dbReference>
<keyword evidence="3 5" id="KW-0106">Calcium</keyword>
<reference evidence="9" key="1">
    <citation type="submission" date="2011-05" db="EMBL/GenBank/DDBJ databases">
        <title>A down-regulated cadherin, not alkaline phosphatase genes, is associated with Cry1Ab resistance in Diatraea saccharalis.</title>
        <authorList>
            <person name="Yang Y."/>
            <person name="Zhu Y.C."/>
            <person name="Ottea J."/>
            <person name="Husseneder C."/>
            <person name="Leonard B.R."/>
            <person name="Abel C."/>
            <person name="Luttrell R."/>
            <person name="Huang F."/>
        </authorList>
    </citation>
    <scope>NUCLEOTIDE SEQUENCE</scope>
</reference>
<dbReference type="PANTHER" id="PTHR24027">
    <property type="entry name" value="CADHERIN-23"/>
    <property type="match status" value="1"/>
</dbReference>
<dbReference type="PROSITE" id="PS50268">
    <property type="entry name" value="CADHERIN_2"/>
    <property type="match status" value="10"/>
</dbReference>
<evidence type="ECO:0000259" key="8">
    <source>
        <dbReference type="PROSITE" id="PS50268"/>
    </source>
</evidence>
<name>I6PGA6_9NEOP</name>
<dbReference type="InterPro" id="IPR039808">
    <property type="entry name" value="Cadherin"/>
</dbReference>
<dbReference type="GO" id="GO:0016477">
    <property type="term" value="P:cell migration"/>
    <property type="evidence" value="ECO:0007669"/>
    <property type="project" value="TreeGrafter"/>
</dbReference>
<organism evidence="9">
    <name type="scientific">Diatraea saccharalis</name>
    <name type="common">sugarcane borer</name>
    <dbReference type="NCBI Taxonomy" id="40085"/>
    <lineage>
        <taxon>Eukaryota</taxon>
        <taxon>Metazoa</taxon>
        <taxon>Ecdysozoa</taxon>
        <taxon>Arthropoda</taxon>
        <taxon>Hexapoda</taxon>
        <taxon>Insecta</taxon>
        <taxon>Pterygota</taxon>
        <taxon>Neoptera</taxon>
        <taxon>Endopterygota</taxon>
        <taxon>Lepidoptera</taxon>
        <taxon>Glossata</taxon>
        <taxon>Ditrysia</taxon>
        <taxon>Pyraloidea</taxon>
        <taxon>Crambidae</taxon>
        <taxon>Crambinae</taxon>
        <taxon>Diatraea</taxon>
    </lineage>
</organism>
<feature type="domain" description="Cadherin" evidence="8">
    <location>
        <begin position="401"/>
        <end position="519"/>
    </location>
</feature>
<dbReference type="InterPro" id="IPR020894">
    <property type="entry name" value="Cadherin_CS"/>
</dbReference>
<feature type="domain" description="Cadherin" evidence="8">
    <location>
        <begin position="635"/>
        <end position="761"/>
    </location>
</feature>
<evidence type="ECO:0000256" key="7">
    <source>
        <dbReference type="SAM" id="SignalP"/>
    </source>
</evidence>
<dbReference type="GO" id="GO:0007156">
    <property type="term" value="P:homophilic cell adhesion via plasma membrane adhesion molecules"/>
    <property type="evidence" value="ECO:0007669"/>
    <property type="project" value="InterPro"/>
</dbReference>
<feature type="signal peptide" evidence="7">
    <location>
        <begin position="1"/>
        <end position="21"/>
    </location>
</feature>
<evidence type="ECO:0000256" key="6">
    <source>
        <dbReference type="SAM" id="Phobius"/>
    </source>
</evidence>
<feature type="domain" description="Cadherin" evidence="8">
    <location>
        <begin position="895"/>
        <end position="1003"/>
    </location>
</feature>
<gene>
    <name evidence="9" type="primary">CAD1</name>
</gene>
<protein>
    <submittedName>
        <fullName evidence="9">Cadherin 1</fullName>
    </submittedName>
</protein>
<dbReference type="PANTHER" id="PTHR24027:SF442">
    <property type="entry name" value="PROTOCADHERIN-15 ISOFORM X1"/>
    <property type="match status" value="1"/>
</dbReference>
<evidence type="ECO:0000256" key="2">
    <source>
        <dbReference type="ARBA" id="ARBA00022737"/>
    </source>
</evidence>
<dbReference type="Pfam" id="PF00028">
    <property type="entry name" value="Cadherin"/>
    <property type="match status" value="1"/>
</dbReference>
<dbReference type="GO" id="GO:0016342">
    <property type="term" value="C:catenin complex"/>
    <property type="evidence" value="ECO:0007669"/>
    <property type="project" value="TreeGrafter"/>
</dbReference>
<comment type="subcellular location">
    <subcellularLocation>
        <location evidence="1">Membrane</location>
    </subcellularLocation>
</comment>
<feature type="chain" id="PRO_5003705609" evidence="7">
    <location>
        <begin position="22"/>
        <end position="1718"/>
    </location>
</feature>
<keyword evidence="6" id="KW-1133">Transmembrane helix</keyword>
<feature type="domain" description="Cadherin" evidence="8">
    <location>
        <begin position="1003"/>
        <end position="1121"/>
    </location>
</feature>
<keyword evidence="7" id="KW-0732">Signal</keyword>
<evidence type="ECO:0000256" key="4">
    <source>
        <dbReference type="ARBA" id="ARBA00023136"/>
    </source>
</evidence>
<accession>I6PGA6</accession>
<feature type="domain" description="Cadherin" evidence="8">
    <location>
        <begin position="764"/>
        <end position="882"/>
    </location>
</feature>
<dbReference type="PRINTS" id="PR00205">
    <property type="entry name" value="CADHERIN"/>
</dbReference>
<dbReference type="CDD" id="cd11304">
    <property type="entry name" value="Cadherin_repeat"/>
    <property type="match status" value="8"/>
</dbReference>
<feature type="domain" description="Cadherin" evidence="8">
    <location>
        <begin position="202"/>
        <end position="292"/>
    </location>
</feature>
<feature type="domain" description="Cadherin" evidence="8">
    <location>
        <begin position="520"/>
        <end position="627"/>
    </location>
</feature>
<proteinExistence type="evidence at transcript level"/>
<dbReference type="Gene3D" id="2.60.40.60">
    <property type="entry name" value="Cadherins"/>
    <property type="match status" value="10"/>
</dbReference>
<dbReference type="SUPFAM" id="SSF49313">
    <property type="entry name" value="Cadherin-like"/>
    <property type="match status" value="9"/>
</dbReference>
<evidence type="ECO:0000313" key="9">
    <source>
        <dbReference type="EMBL" id="AFI81418.1"/>
    </source>
</evidence>
<dbReference type="PROSITE" id="PS00232">
    <property type="entry name" value="CADHERIN_1"/>
    <property type="match status" value="2"/>
</dbReference>
<dbReference type="GO" id="GO:0008013">
    <property type="term" value="F:beta-catenin binding"/>
    <property type="evidence" value="ECO:0007669"/>
    <property type="project" value="TreeGrafter"/>
</dbReference>
<feature type="domain" description="Cadherin" evidence="8">
    <location>
        <begin position="311"/>
        <end position="400"/>
    </location>
</feature>
<dbReference type="SMART" id="SM00112">
    <property type="entry name" value="CA"/>
    <property type="match status" value="9"/>
</dbReference>
<keyword evidence="4 6" id="KW-0472">Membrane</keyword>
<evidence type="ECO:0000256" key="1">
    <source>
        <dbReference type="ARBA" id="ARBA00004370"/>
    </source>
</evidence>
<dbReference type="EMBL" id="JF979064">
    <property type="protein sequence ID" value="AFI81418.1"/>
    <property type="molecule type" value="mRNA"/>
</dbReference>